<evidence type="ECO:0000313" key="4">
    <source>
        <dbReference type="Proteomes" id="UP001144347"/>
    </source>
</evidence>
<proteinExistence type="inferred from homology"/>
<accession>A0ABT4L836</accession>
<sequence>MAEHNQFAKAEMLIRKPVREVFQAFINPEVTTKFWFTKSSGKLEEGKEVEWTWEMYNVTVLVTVKKIEEDKQIIVEWGNYEDLTTVEWTFKAMPDEATFVSVVNQINSSNADRVLSLVRESTEGFTLVLAGLKAYLEFGIKLNLVGDRFPKGLN</sequence>
<dbReference type="RefSeq" id="WP_269427160.1">
    <property type="nucleotide sequence ID" value="NZ_JAPWGM010000002.1"/>
</dbReference>
<evidence type="ECO:0000313" key="3">
    <source>
        <dbReference type="EMBL" id="MCZ4244095.1"/>
    </source>
</evidence>
<dbReference type="Pfam" id="PF08327">
    <property type="entry name" value="AHSA1"/>
    <property type="match status" value="1"/>
</dbReference>
<protein>
    <submittedName>
        <fullName evidence="3">SRPBCC family protein</fullName>
    </submittedName>
</protein>
<dbReference type="Gene3D" id="3.30.530.20">
    <property type="match status" value="1"/>
</dbReference>
<dbReference type="EMBL" id="JAPWGM010000002">
    <property type="protein sequence ID" value="MCZ4244095.1"/>
    <property type="molecule type" value="Genomic_DNA"/>
</dbReference>
<dbReference type="CDD" id="cd08901">
    <property type="entry name" value="SRPBCC_CalC_Aha1-like_8"/>
    <property type="match status" value="1"/>
</dbReference>
<evidence type="ECO:0000259" key="2">
    <source>
        <dbReference type="Pfam" id="PF08327"/>
    </source>
</evidence>
<feature type="domain" description="Activator of Hsp90 ATPase homologue 1/2-like C-terminal" evidence="2">
    <location>
        <begin position="17"/>
        <end position="137"/>
    </location>
</feature>
<name>A0ABT4L836_9SPHI</name>
<comment type="similarity">
    <text evidence="1">Belongs to the AHA1 family.</text>
</comment>
<keyword evidence="4" id="KW-1185">Reference proteome</keyword>
<comment type="caution">
    <text evidence="3">The sequence shown here is derived from an EMBL/GenBank/DDBJ whole genome shotgun (WGS) entry which is preliminary data.</text>
</comment>
<gene>
    <name evidence="3" type="ORF">O0955_08755</name>
</gene>
<dbReference type="InterPro" id="IPR013538">
    <property type="entry name" value="ASHA1/2-like_C"/>
</dbReference>
<reference evidence="3" key="1">
    <citation type="submission" date="2022-12" db="EMBL/GenBank/DDBJ databases">
        <title>Genome sequence of HCMS5-2.</title>
        <authorList>
            <person name="Woo H."/>
        </authorList>
    </citation>
    <scope>NUCLEOTIDE SEQUENCE</scope>
    <source>
        <strain evidence="3">HCMS5-2</strain>
    </source>
</reference>
<evidence type="ECO:0000256" key="1">
    <source>
        <dbReference type="ARBA" id="ARBA00006817"/>
    </source>
</evidence>
<dbReference type="Proteomes" id="UP001144347">
    <property type="component" value="Unassembled WGS sequence"/>
</dbReference>
<organism evidence="3 4">
    <name type="scientific">Pedobacter punctiformis</name>
    <dbReference type="NCBI Taxonomy" id="3004097"/>
    <lineage>
        <taxon>Bacteria</taxon>
        <taxon>Pseudomonadati</taxon>
        <taxon>Bacteroidota</taxon>
        <taxon>Sphingobacteriia</taxon>
        <taxon>Sphingobacteriales</taxon>
        <taxon>Sphingobacteriaceae</taxon>
        <taxon>Pedobacter</taxon>
    </lineage>
</organism>
<dbReference type="SUPFAM" id="SSF55961">
    <property type="entry name" value="Bet v1-like"/>
    <property type="match status" value="1"/>
</dbReference>
<dbReference type="InterPro" id="IPR023393">
    <property type="entry name" value="START-like_dom_sf"/>
</dbReference>